<accession>F0J4Y4</accession>
<proteinExistence type="predicted"/>
<protein>
    <submittedName>
        <fullName evidence="1">Uncharacterized protein</fullName>
    </submittedName>
</protein>
<dbReference type="HOGENOM" id="CLU_2152819_0_0_5"/>
<sequence length="125" mass="12710">MILQITAHPRIGDPAMTRLPPPARAIGLFLLLAGCAAPPPPAPPRAAGLAGTVVAVRPVAPGARRIVLGALGVDTAPSAAPAAEYIVRLADGSVVSVVEPGPPTLRRGARVRVLRHPARLVPASR</sequence>
<gene>
    <name evidence="1" type="ordered locus">ACMV_29840</name>
</gene>
<dbReference type="Proteomes" id="UP000007100">
    <property type="component" value="Chromosome"/>
</dbReference>
<reference evidence="1 2" key="1">
    <citation type="submission" date="2010-12" db="EMBL/GenBank/DDBJ databases">
        <title>Whole genome sequence of Acidiphilium multivorum AIU301.</title>
        <authorList>
            <person name="Narita-Yamada S."/>
            <person name="Nakamura S."/>
            <person name="Ito N."/>
            <person name="Takarada H."/>
            <person name="Katano Y."/>
            <person name="Nakazawa H."/>
            <person name="Hosoyama A."/>
            <person name="Yamada R."/>
            <person name="Fujita N."/>
        </authorList>
    </citation>
    <scope>NUCLEOTIDE SEQUENCE [LARGE SCALE GENOMIC DNA]</scope>
    <source>
        <strain evidence="2">DSM 11245 / JCM 8867 / AIU301</strain>
    </source>
</reference>
<keyword evidence="2" id="KW-1185">Reference proteome</keyword>
<name>F0J4Y4_ACIMA</name>
<dbReference type="AlphaFoldDB" id="F0J4Y4"/>
<evidence type="ECO:0000313" key="1">
    <source>
        <dbReference type="EMBL" id="BAJ82331.1"/>
    </source>
</evidence>
<dbReference type="KEGG" id="amv:ACMV_29840"/>
<evidence type="ECO:0000313" key="2">
    <source>
        <dbReference type="Proteomes" id="UP000007100"/>
    </source>
</evidence>
<dbReference type="EMBL" id="AP012035">
    <property type="protein sequence ID" value="BAJ82331.1"/>
    <property type="molecule type" value="Genomic_DNA"/>
</dbReference>
<organism evidence="1 2">
    <name type="scientific">Acidiphilium multivorum (strain DSM 11245 / JCM 8867 / NBRC 100883 / AIU 301)</name>
    <dbReference type="NCBI Taxonomy" id="926570"/>
    <lineage>
        <taxon>Bacteria</taxon>
        <taxon>Pseudomonadati</taxon>
        <taxon>Pseudomonadota</taxon>
        <taxon>Alphaproteobacteria</taxon>
        <taxon>Acetobacterales</taxon>
        <taxon>Acidocellaceae</taxon>
        <taxon>Acidiphilium</taxon>
    </lineage>
</organism>